<dbReference type="Proteomes" id="UP000193685">
    <property type="component" value="Unassembled WGS sequence"/>
</dbReference>
<protein>
    <recommendedName>
        <fullName evidence="4">ESCRT-II complex subunit VPS25</fullName>
    </recommendedName>
</protein>
<dbReference type="PANTHER" id="PTHR13149">
    <property type="entry name" value="VACUOLAR PROTEIN SORTING-ASSOCIATED PROTEIN VPS25"/>
    <property type="match status" value="1"/>
</dbReference>
<feature type="non-terminal residue" evidence="5">
    <location>
        <position position="173"/>
    </location>
</feature>
<keyword evidence="6" id="KW-1185">Reference proteome</keyword>
<dbReference type="GO" id="GO:0043328">
    <property type="term" value="P:protein transport to vacuole involved in ubiquitin-dependent protein catabolic process via the multivesicular body sorting pathway"/>
    <property type="evidence" value="ECO:0007669"/>
    <property type="project" value="TreeGrafter"/>
</dbReference>
<dbReference type="GeneID" id="63783785"/>
<dbReference type="GO" id="GO:0042803">
    <property type="term" value="F:protein homodimerization activity"/>
    <property type="evidence" value="ECO:0007669"/>
    <property type="project" value="TreeGrafter"/>
</dbReference>
<evidence type="ECO:0000256" key="4">
    <source>
        <dbReference type="ARBA" id="ARBA00030094"/>
    </source>
</evidence>
<dbReference type="Pfam" id="PF05871">
    <property type="entry name" value="ESCRT-II"/>
    <property type="match status" value="1"/>
</dbReference>
<evidence type="ECO:0000256" key="1">
    <source>
        <dbReference type="ARBA" id="ARBA00009674"/>
    </source>
</evidence>
<dbReference type="InterPro" id="IPR036390">
    <property type="entry name" value="WH_DNA-bd_sf"/>
</dbReference>
<dbReference type="GO" id="GO:0000814">
    <property type="term" value="C:ESCRT II complex"/>
    <property type="evidence" value="ECO:0007669"/>
    <property type="project" value="InterPro"/>
</dbReference>
<dbReference type="InterPro" id="IPR036388">
    <property type="entry name" value="WH-like_DNA-bd_sf"/>
</dbReference>
<dbReference type="SUPFAM" id="SSF46785">
    <property type="entry name" value="Winged helix' DNA-binding domain"/>
    <property type="match status" value="2"/>
</dbReference>
<sequence length="173" mass="20047">LELPQIHSFPPLFTRQPNQETFISQRASWIALILFYYKAKRLHQLPITEETLDNELFHNQAIGRRLKLETLREIIEEMVQQGSAIYTSKAKTGAYIYWRRPEEWAARLQKYIEDTGQTGSVLTVYELTQEDRVADQDFYQLDPAILRSAIQVLAKKGKAQMMKGSDGEEVGIK</sequence>
<dbReference type="STRING" id="56484.A0A1Y2FNZ1"/>
<feature type="non-terminal residue" evidence="5">
    <location>
        <position position="1"/>
    </location>
</feature>
<dbReference type="InterPro" id="IPR008570">
    <property type="entry name" value="ESCRT-II_cplx_Vps25-sub"/>
</dbReference>
<dbReference type="OMA" id="TRCLIMW"/>
<dbReference type="FunFam" id="1.10.10.10:FF:000141">
    <property type="entry name" value="vacuolar protein-sorting-associated protein 25"/>
    <property type="match status" value="1"/>
</dbReference>
<dbReference type="PANTHER" id="PTHR13149:SF0">
    <property type="entry name" value="VACUOLAR PROTEIN-SORTING-ASSOCIATED PROTEIN 25"/>
    <property type="match status" value="1"/>
</dbReference>
<dbReference type="AlphaFoldDB" id="A0A1Y2FNZ1"/>
<proteinExistence type="inferred from homology"/>
<gene>
    <name evidence="5" type="ORF">BCR37DRAFT_335469</name>
</gene>
<reference evidence="5 6" key="1">
    <citation type="submission" date="2016-07" db="EMBL/GenBank/DDBJ databases">
        <title>Pervasive Adenine N6-methylation of Active Genes in Fungi.</title>
        <authorList>
            <consortium name="DOE Joint Genome Institute"/>
            <person name="Mondo S.J."/>
            <person name="Dannebaum R.O."/>
            <person name="Kuo R.C."/>
            <person name="Labutti K."/>
            <person name="Haridas S."/>
            <person name="Kuo A."/>
            <person name="Salamov A."/>
            <person name="Ahrendt S.R."/>
            <person name="Lipzen A."/>
            <person name="Sullivan W."/>
            <person name="Andreopoulos W.B."/>
            <person name="Clum A."/>
            <person name="Lindquist E."/>
            <person name="Daum C."/>
            <person name="Ramamoorthy G.K."/>
            <person name="Gryganskyi A."/>
            <person name="Culley D."/>
            <person name="Magnuson J.K."/>
            <person name="James T.Y."/>
            <person name="O'Malley M.A."/>
            <person name="Stajich J.E."/>
            <person name="Spatafora J.W."/>
            <person name="Visel A."/>
            <person name="Grigoriev I.V."/>
        </authorList>
    </citation>
    <scope>NUCLEOTIDE SEQUENCE [LARGE SCALE GENOMIC DNA]</scope>
    <source>
        <strain evidence="5 6">12-1054</strain>
    </source>
</reference>
<keyword evidence="2" id="KW-0813">Transport</keyword>
<evidence type="ECO:0000256" key="2">
    <source>
        <dbReference type="ARBA" id="ARBA00022448"/>
    </source>
</evidence>
<accession>A0A1Y2FNZ1</accession>
<evidence type="ECO:0000313" key="5">
    <source>
        <dbReference type="EMBL" id="ORY85701.1"/>
    </source>
</evidence>
<dbReference type="OrthoDB" id="245150at2759"/>
<name>A0A1Y2FNZ1_PROLT</name>
<dbReference type="EMBL" id="MCFI01000004">
    <property type="protein sequence ID" value="ORY85701.1"/>
    <property type="molecule type" value="Genomic_DNA"/>
</dbReference>
<dbReference type="InterPro" id="IPR014041">
    <property type="entry name" value="ESCRT-II_cplx_Vps25-sub_N"/>
</dbReference>
<dbReference type="RefSeq" id="XP_040727183.1">
    <property type="nucleotide sequence ID" value="XM_040867186.1"/>
</dbReference>
<dbReference type="GO" id="GO:0005198">
    <property type="term" value="F:structural molecule activity"/>
    <property type="evidence" value="ECO:0007669"/>
    <property type="project" value="TreeGrafter"/>
</dbReference>
<comment type="similarity">
    <text evidence="1">Belongs to the VPS25 family.</text>
</comment>
<keyword evidence="3" id="KW-0653">Protein transport</keyword>
<organism evidence="5 6">
    <name type="scientific">Protomyces lactucae-debilis</name>
    <dbReference type="NCBI Taxonomy" id="2754530"/>
    <lineage>
        <taxon>Eukaryota</taxon>
        <taxon>Fungi</taxon>
        <taxon>Dikarya</taxon>
        <taxon>Ascomycota</taxon>
        <taxon>Taphrinomycotina</taxon>
        <taxon>Taphrinomycetes</taxon>
        <taxon>Taphrinales</taxon>
        <taxon>Protomycetaceae</taxon>
        <taxon>Protomyces</taxon>
    </lineage>
</organism>
<evidence type="ECO:0000256" key="3">
    <source>
        <dbReference type="ARBA" id="ARBA00022927"/>
    </source>
</evidence>
<dbReference type="GO" id="GO:0016236">
    <property type="term" value="P:macroautophagy"/>
    <property type="evidence" value="ECO:0007669"/>
    <property type="project" value="UniProtKB-ARBA"/>
</dbReference>
<dbReference type="Gene3D" id="1.10.10.570">
    <property type="entry name" value="Winged helix' DNA-binding domain. Chain C. Domain 1"/>
    <property type="match status" value="1"/>
</dbReference>
<dbReference type="Gene3D" id="1.10.10.10">
    <property type="entry name" value="Winged helix-like DNA-binding domain superfamily/Winged helix DNA-binding domain"/>
    <property type="match status" value="1"/>
</dbReference>
<evidence type="ECO:0000313" key="6">
    <source>
        <dbReference type="Proteomes" id="UP000193685"/>
    </source>
</evidence>
<comment type="caution">
    <text evidence="5">The sequence shown here is derived from an EMBL/GenBank/DDBJ whole genome shotgun (WGS) entry which is preliminary data.</text>
</comment>